<protein>
    <submittedName>
        <fullName evidence="2">Uncharacterized protein</fullName>
    </submittedName>
</protein>
<keyword evidence="3" id="KW-1185">Reference proteome</keyword>
<gene>
    <name evidence="2" type="ORF">PMG11_01442</name>
</gene>
<dbReference type="EMBL" id="CDHK01000001">
    <property type="protein sequence ID" value="CEJ55169.1"/>
    <property type="molecule type" value="Genomic_DNA"/>
</dbReference>
<evidence type="ECO:0000313" key="3">
    <source>
        <dbReference type="Proteomes" id="UP000042958"/>
    </source>
</evidence>
<dbReference type="STRING" id="104259.A0A0F7TEI5"/>
<accession>A0A0F7TEI5</accession>
<sequence>MRYENWDILLFPEGARVPIQEFKTQCFVTRDTESPYLQNPSLLGPNAYLRVQGSHGHIPILTSFIPTLPRDSCFRVSIHSWENPRPSRLTESLMQPDDVLLYEARVFVDGICVAAGVFGPRAAWPYVINLSSDVDREGNQDYLRFPPFHGQILEQRHWNASDELGRIRIVLAEGFSRPNRSPPFERVKDVIVFSFQHAPQHILEFSQIAWPNPQMWPQATSRTVYKVDHSSFVDAREPEDTHAHSPRKPDMRVPMTSVASMVSNIPSSSSQAPIAYHNAWASSRAFPLSTSQLYPFSAHTPSRNPRWAGYPDRQQDSSFIQPVRDPFTDDVTWRHRGARSSREDVPMPDYSSSGSRAISSVAGMSFEHSKHSSMSAPMDEEHYNLLIDAMTPTKPPMGTRAPSNTPSAMAVLPVTATTPATQVRKASGNKQGSLRTSGLRERSQPSSRDVSGSVSILAEKITSPAKIGASPSANVKSRKEGDMEKHEKENESTVGTDL</sequence>
<feature type="region of interest" description="Disordered" evidence="1">
    <location>
        <begin position="418"/>
        <end position="498"/>
    </location>
</feature>
<feature type="compositionally biased region" description="Polar residues" evidence="1">
    <location>
        <begin position="444"/>
        <end position="454"/>
    </location>
</feature>
<organism evidence="2 3">
    <name type="scientific">Penicillium brasilianum</name>
    <dbReference type="NCBI Taxonomy" id="104259"/>
    <lineage>
        <taxon>Eukaryota</taxon>
        <taxon>Fungi</taxon>
        <taxon>Dikarya</taxon>
        <taxon>Ascomycota</taxon>
        <taxon>Pezizomycotina</taxon>
        <taxon>Eurotiomycetes</taxon>
        <taxon>Eurotiomycetidae</taxon>
        <taxon>Eurotiales</taxon>
        <taxon>Aspergillaceae</taxon>
        <taxon>Penicillium</taxon>
    </lineage>
</organism>
<evidence type="ECO:0000256" key="1">
    <source>
        <dbReference type="SAM" id="MobiDB-lite"/>
    </source>
</evidence>
<proteinExistence type="predicted"/>
<dbReference type="Proteomes" id="UP000042958">
    <property type="component" value="Unassembled WGS sequence"/>
</dbReference>
<reference evidence="3" key="1">
    <citation type="journal article" date="2015" name="Genome Announc.">
        <title>Draft genome sequence of the fungus Penicillium brasilianum MG11.</title>
        <authorList>
            <person name="Horn F."/>
            <person name="Linde J."/>
            <person name="Mattern D.J."/>
            <person name="Walther G."/>
            <person name="Guthke R."/>
            <person name="Brakhage A.A."/>
            <person name="Valiante V."/>
        </authorList>
    </citation>
    <scope>NUCLEOTIDE SEQUENCE [LARGE SCALE GENOMIC DNA]</scope>
    <source>
        <strain evidence="3">MG11</strain>
    </source>
</reference>
<evidence type="ECO:0000313" key="2">
    <source>
        <dbReference type="EMBL" id="CEJ55169.1"/>
    </source>
</evidence>
<dbReference type="OrthoDB" id="5417628at2759"/>
<feature type="region of interest" description="Disordered" evidence="1">
    <location>
        <begin position="335"/>
        <end position="356"/>
    </location>
</feature>
<dbReference type="AlphaFoldDB" id="A0A0F7TEI5"/>
<name>A0A0F7TEI5_PENBI</name>
<feature type="compositionally biased region" description="Basic and acidic residues" evidence="1">
    <location>
        <begin position="477"/>
        <end position="491"/>
    </location>
</feature>